<dbReference type="Gene3D" id="3.40.50.10810">
    <property type="entry name" value="Tandem AAA-ATPase domain"/>
    <property type="match status" value="1"/>
</dbReference>
<evidence type="ECO:0000259" key="7">
    <source>
        <dbReference type="Pfam" id="PF00176"/>
    </source>
</evidence>
<feature type="compositionally biased region" description="Acidic residues" evidence="6">
    <location>
        <begin position="46"/>
        <end position="56"/>
    </location>
</feature>
<keyword evidence="5" id="KW-0539">Nucleus</keyword>
<name>A0A699KYM1_TANCI</name>
<keyword evidence="2" id="KW-0547">Nucleotide-binding</keyword>
<gene>
    <name evidence="8" type="ORF">Tci_684615</name>
</gene>
<keyword evidence="3" id="KW-0378">Hydrolase</keyword>
<dbReference type="Pfam" id="PF00176">
    <property type="entry name" value="SNF2-rel_dom"/>
    <property type="match status" value="1"/>
</dbReference>
<feature type="domain" description="SNF2 N-terminal" evidence="7">
    <location>
        <begin position="161"/>
        <end position="241"/>
    </location>
</feature>
<dbReference type="AlphaFoldDB" id="A0A699KYM1"/>
<evidence type="ECO:0000256" key="3">
    <source>
        <dbReference type="ARBA" id="ARBA00022806"/>
    </source>
</evidence>
<protein>
    <submittedName>
        <fullName evidence="8">Protein chromatin remodeling 35-like</fullName>
    </submittedName>
</protein>
<accession>A0A699KYM1</accession>
<evidence type="ECO:0000256" key="4">
    <source>
        <dbReference type="ARBA" id="ARBA00022840"/>
    </source>
</evidence>
<dbReference type="PANTHER" id="PTHR45821">
    <property type="entry name" value="SNF2 DOMAIN-CONTAINING PROTEIN CLASSY 2-RELATED"/>
    <property type="match status" value="1"/>
</dbReference>
<dbReference type="PANTHER" id="PTHR45821:SF1">
    <property type="entry name" value="ATP-DEPENDENT HELICASE FAMILY PROTEIN-RELATED"/>
    <property type="match status" value="1"/>
</dbReference>
<dbReference type="GO" id="GO:0004386">
    <property type="term" value="F:helicase activity"/>
    <property type="evidence" value="ECO:0007669"/>
    <property type="project" value="UniProtKB-KW"/>
</dbReference>
<evidence type="ECO:0000256" key="1">
    <source>
        <dbReference type="ARBA" id="ARBA00004123"/>
    </source>
</evidence>
<dbReference type="GO" id="GO:0005634">
    <property type="term" value="C:nucleus"/>
    <property type="evidence" value="ECO:0007669"/>
    <property type="project" value="UniProtKB-SubCell"/>
</dbReference>
<comment type="caution">
    <text evidence="8">The sequence shown here is derived from an EMBL/GenBank/DDBJ whole genome shotgun (WGS) entry which is preliminary data.</text>
</comment>
<dbReference type="InterPro" id="IPR038718">
    <property type="entry name" value="SNF2-like_sf"/>
</dbReference>
<evidence type="ECO:0000256" key="6">
    <source>
        <dbReference type="SAM" id="MobiDB-lite"/>
    </source>
</evidence>
<proteinExistence type="predicted"/>
<keyword evidence="3" id="KW-0347">Helicase</keyword>
<dbReference type="InterPro" id="IPR000330">
    <property type="entry name" value="SNF2_N"/>
</dbReference>
<evidence type="ECO:0000256" key="5">
    <source>
        <dbReference type="ARBA" id="ARBA00023242"/>
    </source>
</evidence>
<sequence length="308" mass="35347">MATRGRKKAIAEPTPPARDPRNVKTIKRLQKQIQELEFQQLQQDSPTEETETEEEELCHVYDTDNKEDEDGNEEEVIYADYEEVSVFDDEQYEEEIMSGDSIESIIEFQHPKGSKSIKTYHHEGKMNKSDVACDGVTLYGTDFSVTELSAHPSHQRHMKPHQIEGFNFLMRNLVSKSTGGCILAPALGSGKTFMLISFIQSFMAKYPNARPMIVLPKGILETWKEEFIRASIEKGLRKSSNNKYYEVGENTLAKDDTHKRKELLIKDIREMTSKVLHYYKGDNLDELRGLVDMSVFLNLSPKQKCDIL</sequence>
<dbReference type="EMBL" id="BKCJ010557721">
    <property type="protein sequence ID" value="GFB12644.1"/>
    <property type="molecule type" value="Genomic_DNA"/>
</dbReference>
<evidence type="ECO:0000313" key="8">
    <source>
        <dbReference type="EMBL" id="GFB12644.1"/>
    </source>
</evidence>
<evidence type="ECO:0000256" key="2">
    <source>
        <dbReference type="ARBA" id="ARBA00022741"/>
    </source>
</evidence>
<dbReference type="SUPFAM" id="SSF52540">
    <property type="entry name" value="P-loop containing nucleoside triphosphate hydrolases"/>
    <property type="match status" value="1"/>
</dbReference>
<dbReference type="InterPro" id="IPR044567">
    <property type="entry name" value="CLSY/DRD1"/>
</dbReference>
<organism evidence="8">
    <name type="scientific">Tanacetum cinerariifolium</name>
    <name type="common">Dalmatian daisy</name>
    <name type="synonym">Chrysanthemum cinerariifolium</name>
    <dbReference type="NCBI Taxonomy" id="118510"/>
    <lineage>
        <taxon>Eukaryota</taxon>
        <taxon>Viridiplantae</taxon>
        <taxon>Streptophyta</taxon>
        <taxon>Embryophyta</taxon>
        <taxon>Tracheophyta</taxon>
        <taxon>Spermatophyta</taxon>
        <taxon>Magnoliopsida</taxon>
        <taxon>eudicotyledons</taxon>
        <taxon>Gunneridae</taxon>
        <taxon>Pentapetalae</taxon>
        <taxon>asterids</taxon>
        <taxon>campanulids</taxon>
        <taxon>Asterales</taxon>
        <taxon>Asteraceae</taxon>
        <taxon>Asteroideae</taxon>
        <taxon>Anthemideae</taxon>
        <taxon>Anthemidinae</taxon>
        <taxon>Tanacetum</taxon>
    </lineage>
</organism>
<comment type="subcellular location">
    <subcellularLocation>
        <location evidence="1">Nucleus</location>
    </subcellularLocation>
</comment>
<feature type="region of interest" description="Disordered" evidence="6">
    <location>
        <begin position="38"/>
        <end position="71"/>
    </location>
</feature>
<keyword evidence="4" id="KW-0067">ATP-binding</keyword>
<dbReference type="GO" id="GO:0005524">
    <property type="term" value="F:ATP binding"/>
    <property type="evidence" value="ECO:0007669"/>
    <property type="project" value="UniProtKB-KW"/>
</dbReference>
<reference evidence="8" key="1">
    <citation type="journal article" date="2019" name="Sci. Rep.">
        <title>Draft genome of Tanacetum cinerariifolium, the natural source of mosquito coil.</title>
        <authorList>
            <person name="Yamashiro T."/>
            <person name="Shiraishi A."/>
            <person name="Satake H."/>
            <person name="Nakayama K."/>
        </authorList>
    </citation>
    <scope>NUCLEOTIDE SEQUENCE</scope>
</reference>
<feature type="region of interest" description="Disordered" evidence="6">
    <location>
        <begin position="1"/>
        <end position="21"/>
    </location>
</feature>
<dbReference type="GO" id="GO:0080188">
    <property type="term" value="P:gene silencing by siRNA-directed DNA methylation"/>
    <property type="evidence" value="ECO:0007669"/>
    <property type="project" value="InterPro"/>
</dbReference>
<dbReference type="InterPro" id="IPR027417">
    <property type="entry name" value="P-loop_NTPase"/>
</dbReference>